<proteinExistence type="predicted"/>
<feature type="non-terminal residue" evidence="2">
    <location>
        <position position="115"/>
    </location>
</feature>
<sequence length="115" mass="12986">YPLHNRHANVKDATTRRPIFSVGGELITLAKSAFILYEMIEWNYPALSPNTPSYTETNTPSTSGNKRRRQDGLEQSQNNSIPIILQPRISIKNLPSDSLVPIILPLHRLVLILKN</sequence>
<protein>
    <submittedName>
        <fullName evidence="2">372_t:CDS:1</fullName>
    </submittedName>
</protein>
<reference evidence="2 3" key="1">
    <citation type="submission" date="2021-06" db="EMBL/GenBank/DDBJ databases">
        <authorList>
            <person name="Kallberg Y."/>
            <person name="Tangrot J."/>
            <person name="Rosling A."/>
        </authorList>
    </citation>
    <scope>NUCLEOTIDE SEQUENCE [LARGE SCALE GENOMIC DNA]</scope>
    <source>
        <strain evidence="2 3">120-4 pot B 10/14</strain>
    </source>
</reference>
<dbReference type="Proteomes" id="UP000789901">
    <property type="component" value="Unassembled WGS sequence"/>
</dbReference>
<feature type="region of interest" description="Disordered" evidence="1">
    <location>
        <begin position="47"/>
        <end position="79"/>
    </location>
</feature>
<evidence type="ECO:0000313" key="2">
    <source>
        <dbReference type="EMBL" id="CAG8852384.1"/>
    </source>
</evidence>
<comment type="caution">
    <text evidence="2">The sequence shown here is derived from an EMBL/GenBank/DDBJ whole genome shotgun (WGS) entry which is preliminary data.</text>
</comment>
<name>A0ABN7XDP5_GIGMA</name>
<feature type="compositionally biased region" description="Polar residues" evidence="1">
    <location>
        <begin position="48"/>
        <end position="64"/>
    </location>
</feature>
<evidence type="ECO:0000313" key="3">
    <source>
        <dbReference type="Proteomes" id="UP000789901"/>
    </source>
</evidence>
<organism evidence="2 3">
    <name type="scientific">Gigaspora margarita</name>
    <dbReference type="NCBI Taxonomy" id="4874"/>
    <lineage>
        <taxon>Eukaryota</taxon>
        <taxon>Fungi</taxon>
        <taxon>Fungi incertae sedis</taxon>
        <taxon>Mucoromycota</taxon>
        <taxon>Glomeromycotina</taxon>
        <taxon>Glomeromycetes</taxon>
        <taxon>Diversisporales</taxon>
        <taxon>Gigasporaceae</taxon>
        <taxon>Gigaspora</taxon>
    </lineage>
</organism>
<feature type="non-terminal residue" evidence="2">
    <location>
        <position position="1"/>
    </location>
</feature>
<gene>
    <name evidence="2" type="ORF">GMARGA_LOCUS41205</name>
</gene>
<evidence type="ECO:0000256" key="1">
    <source>
        <dbReference type="SAM" id="MobiDB-lite"/>
    </source>
</evidence>
<keyword evidence="3" id="KW-1185">Reference proteome</keyword>
<accession>A0ABN7XDP5</accession>
<dbReference type="EMBL" id="CAJVQB010111388">
    <property type="protein sequence ID" value="CAG8852384.1"/>
    <property type="molecule type" value="Genomic_DNA"/>
</dbReference>